<dbReference type="GO" id="GO:0005886">
    <property type="term" value="C:plasma membrane"/>
    <property type="evidence" value="ECO:0007669"/>
    <property type="project" value="TreeGrafter"/>
</dbReference>
<feature type="signal peptide" evidence="5">
    <location>
        <begin position="1"/>
        <end position="21"/>
    </location>
</feature>
<dbReference type="GO" id="GO:0004930">
    <property type="term" value="F:G protein-coupled receptor activity"/>
    <property type="evidence" value="ECO:0007669"/>
    <property type="project" value="InterPro"/>
</dbReference>
<dbReference type="Gene3D" id="3.40.50.2300">
    <property type="match status" value="1"/>
</dbReference>
<feature type="chain" id="PRO_5040219271" description="Receptor ligand binding region domain-containing protein" evidence="5">
    <location>
        <begin position="22"/>
        <end position="237"/>
    </location>
</feature>
<evidence type="ECO:0000256" key="1">
    <source>
        <dbReference type="ARBA" id="ARBA00004370"/>
    </source>
</evidence>
<dbReference type="OrthoDB" id="5984008at2759"/>
<reference evidence="7" key="1">
    <citation type="journal article" date="2023" name="Science">
        <title>Genome structures resolve the early diversification of teleost fishes.</title>
        <authorList>
            <person name="Parey E."/>
            <person name="Louis A."/>
            <person name="Montfort J."/>
            <person name="Bouchez O."/>
            <person name="Roques C."/>
            <person name="Iampietro C."/>
            <person name="Lluch J."/>
            <person name="Castinel A."/>
            <person name="Donnadieu C."/>
            <person name="Desvignes T."/>
            <person name="Floi Bucao C."/>
            <person name="Jouanno E."/>
            <person name="Wen M."/>
            <person name="Mejri S."/>
            <person name="Dirks R."/>
            <person name="Jansen H."/>
            <person name="Henkel C."/>
            <person name="Chen W.J."/>
            <person name="Zahm M."/>
            <person name="Cabau C."/>
            <person name="Klopp C."/>
            <person name="Thompson A.W."/>
            <person name="Robinson-Rechavi M."/>
            <person name="Braasch I."/>
            <person name="Lecointre G."/>
            <person name="Bobe J."/>
            <person name="Postlethwait J.H."/>
            <person name="Berthelot C."/>
            <person name="Roest Crollius H."/>
            <person name="Guiguen Y."/>
        </authorList>
    </citation>
    <scope>NUCLEOTIDE SEQUENCE</scope>
    <source>
        <strain evidence="7">WJC10195</strain>
    </source>
</reference>
<evidence type="ECO:0000313" key="7">
    <source>
        <dbReference type="EMBL" id="KAJ8332189.1"/>
    </source>
</evidence>
<feature type="domain" description="Receptor ligand binding region" evidence="6">
    <location>
        <begin position="97"/>
        <end position="158"/>
    </location>
</feature>
<evidence type="ECO:0000256" key="5">
    <source>
        <dbReference type="SAM" id="SignalP"/>
    </source>
</evidence>
<evidence type="ECO:0000313" key="8">
    <source>
        <dbReference type="Proteomes" id="UP001152622"/>
    </source>
</evidence>
<keyword evidence="5" id="KW-0732">Signal</keyword>
<evidence type="ECO:0000256" key="4">
    <source>
        <dbReference type="ARBA" id="ARBA00023136"/>
    </source>
</evidence>
<dbReference type="PANTHER" id="PTHR24061:SF504">
    <property type="entry name" value="EXTRACELLULAR CALCIUM-SENSING RECEPTOR ISOFORM X2-RELATED"/>
    <property type="match status" value="1"/>
</dbReference>
<dbReference type="InterPro" id="IPR000068">
    <property type="entry name" value="GPCR_3_Ca_sens_rcpt-rel"/>
</dbReference>
<accession>A0A9Q1IA79</accession>
<keyword evidence="8" id="KW-1185">Reference proteome</keyword>
<sequence>MGPAWLKMTPLLILGLFLCHSVVIPASLAPAPVCSLLGYYESGFQADGDLIIGGIFPLQYNMEMPDRNLTYKPAAVPCNGSSTQASSQLPPCTGLEPLQEQHSAYLNTSSPRVSYNVYKAVYAIAHSLHNLISCKPGKGPFHNSSCADARNIQPWQCMGPAWLKMTPLLILGLFRCFSAVIPASLAPAPVCSLLGYYEPGFQADGDLIIGGIFPLQYNMEMPDRNLTYKPAAVQCNG</sequence>
<dbReference type="SUPFAM" id="SSF53822">
    <property type="entry name" value="Periplasmic binding protein-like I"/>
    <property type="match status" value="1"/>
</dbReference>
<dbReference type="PANTHER" id="PTHR24061">
    <property type="entry name" value="CALCIUM-SENSING RECEPTOR-RELATED"/>
    <property type="match status" value="1"/>
</dbReference>
<dbReference type="AlphaFoldDB" id="A0A9Q1IA79"/>
<dbReference type="Proteomes" id="UP001152622">
    <property type="component" value="Unassembled WGS sequence"/>
</dbReference>
<keyword evidence="2" id="KW-0812">Transmembrane</keyword>
<dbReference type="Pfam" id="PF01094">
    <property type="entry name" value="ANF_receptor"/>
    <property type="match status" value="1"/>
</dbReference>
<dbReference type="InterPro" id="IPR001828">
    <property type="entry name" value="ANF_lig-bd_rcpt"/>
</dbReference>
<comment type="caution">
    <text evidence="7">The sequence shown here is derived from an EMBL/GenBank/DDBJ whole genome shotgun (WGS) entry which is preliminary data.</text>
</comment>
<comment type="subcellular location">
    <subcellularLocation>
        <location evidence="1">Membrane</location>
    </subcellularLocation>
</comment>
<evidence type="ECO:0000259" key="6">
    <source>
        <dbReference type="Pfam" id="PF01094"/>
    </source>
</evidence>
<dbReference type="EMBL" id="JAINUF010000032">
    <property type="protein sequence ID" value="KAJ8332189.1"/>
    <property type="molecule type" value="Genomic_DNA"/>
</dbReference>
<keyword evidence="4" id="KW-0472">Membrane</keyword>
<organism evidence="7 8">
    <name type="scientific">Synaphobranchus kaupii</name>
    <name type="common">Kaup's arrowtooth eel</name>
    <dbReference type="NCBI Taxonomy" id="118154"/>
    <lineage>
        <taxon>Eukaryota</taxon>
        <taxon>Metazoa</taxon>
        <taxon>Chordata</taxon>
        <taxon>Craniata</taxon>
        <taxon>Vertebrata</taxon>
        <taxon>Euteleostomi</taxon>
        <taxon>Actinopterygii</taxon>
        <taxon>Neopterygii</taxon>
        <taxon>Teleostei</taxon>
        <taxon>Anguilliformes</taxon>
        <taxon>Synaphobranchidae</taxon>
        <taxon>Synaphobranchus</taxon>
    </lineage>
</organism>
<gene>
    <name evidence="7" type="ORF">SKAU_G00427970</name>
</gene>
<protein>
    <recommendedName>
        <fullName evidence="6">Receptor ligand binding region domain-containing protein</fullName>
    </recommendedName>
</protein>
<name>A0A9Q1IA79_SYNKA</name>
<keyword evidence="3" id="KW-1133">Transmembrane helix</keyword>
<evidence type="ECO:0000256" key="3">
    <source>
        <dbReference type="ARBA" id="ARBA00022989"/>
    </source>
</evidence>
<proteinExistence type="predicted"/>
<evidence type="ECO:0000256" key="2">
    <source>
        <dbReference type="ARBA" id="ARBA00022692"/>
    </source>
</evidence>
<dbReference type="InterPro" id="IPR028082">
    <property type="entry name" value="Peripla_BP_I"/>
</dbReference>